<evidence type="ECO:0000256" key="1">
    <source>
        <dbReference type="SAM" id="MobiDB-lite"/>
    </source>
</evidence>
<organism evidence="2 3">
    <name type="scientific">Saguinus oedipus</name>
    <name type="common">Cotton-top tamarin</name>
    <name type="synonym">Oedipomidas oedipus</name>
    <dbReference type="NCBI Taxonomy" id="9490"/>
    <lineage>
        <taxon>Eukaryota</taxon>
        <taxon>Metazoa</taxon>
        <taxon>Chordata</taxon>
        <taxon>Craniata</taxon>
        <taxon>Vertebrata</taxon>
        <taxon>Euteleostomi</taxon>
        <taxon>Mammalia</taxon>
        <taxon>Eutheria</taxon>
        <taxon>Euarchontoglires</taxon>
        <taxon>Primates</taxon>
        <taxon>Haplorrhini</taxon>
        <taxon>Platyrrhini</taxon>
        <taxon>Cebidae</taxon>
        <taxon>Callitrichinae</taxon>
        <taxon>Saguinus</taxon>
    </lineage>
</organism>
<dbReference type="Proteomes" id="UP001266305">
    <property type="component" value="Unassembled WGS sequence"/>
</dbReference>
<keyword evidence="3" id="KW-1185">Reference proteome</keyword>
<evidence type="ECO:0000313" key="2">
    <source>
        <dbReference type="EMBL" id="KAK2113523.1"/>
    </source>
</evidence>
<comment type="caution">
    <text evidence="2">The sequence shown here is derived from an EMBL/GenBank/DDBJ whole genome shotgun (WGS) entry which is preliminary data.</text>
</comment>
<feature type="region of interest" description="Disordered" evidence="1">
    <location>
        <begin position="252"/>
        <end position="336"/>
    </location>
</feature>
<reference evidence="2 3" key="1">
    <citation type="submission" date="2023-05" db="EMBL/GenBank/DDBJ databases">
        <title>B98-5 Cell Line De Novo Hybrid Assembly: An Optical Mapping Approach.</title>
        <authorList>
            <person name="Kananen K."/>
            <person name="Auerbach J.A."/>
            <person name="Kautto E."/>
            <person name="Blachly J.S."/>
        </authorList>
    </citation>
    <scope>NUCLEOTIDE SEQUENCE [LARGE SCALE GENOMIC DNA]</scope>
    <source>
        <strain evidence="2">B95-8</strain>
        <tissue evidence="2">Cell line</tissue>
    </source>
</reference>
<feature type="region of interest" description="Disordered" evidence="1">
    <location>
        <begin position="1"/>
        <end position="47"/>
    </location>
</feature>
<name>A0ABQ9VVV1_SAGOE</name>
<feature type="compositionally biased region" description="Pro residues" evidence="1">
    <location>
        <begin position="24"/>
        <end position="37"/>
    </location>
</feature>
<dbReference type="EMBL" id="JASSZA010000004">
    <property type="protein sequence ID" value="KAK2113523.1"/>
    <property type="molecule type" value="Genomic_DNA"/>
</dbReference>
<evidence type="ECO:0000313" key="3">
    <source>
        <dbReference type="Proteomes" id="UP001266305"/>
    </source>
</evidence>
<feature type="region of interest" description="Disordered" evidence="1">
    <location>
        <begin position="72"/>
        <end position="233"/>
    </location>
</feature>
<accession>A0ABQ9VVV1</accession>
<feature type="compositionally biased region" description="Low complexity" evidence="1">
    <location>
        <begin position="215"/>
        <end position="233"/>
    </location>
</feature>
<proteinExistence type="predicted"/>
<gene>
    <name evidence="2" type="ORF">P7K49_007789</name>
</gene>
<sequence>MSDNFSECPGRGACPSSPARAPRRPPAPCPPPAPPASSLPVTAGAAGSWAGADVVDLGESPAWRGYVRASGGVQAEAGGSPGPAPPSRRLWGQRQRQEEEAAGGGRRGGTDRLGGRVVGGEDWGEGGAGGGAGTTSPHLPHLQQAWRAPSKRLALRGLGSEESDPVGEGIPSAPSSDLRFALGAGGNPPSRQPASGLFAAPPSIHPSRCPHHALPRAPRPSLAVSPSPALPVASRAPPAALLRTRVPSCARHLGGLSPSFTGGGFGGRARRFPGTAGAKTKGASTRGANGQRAGRAPAVRTERQGKGGRKGPAVWERAPAPPRDSEVAGGRVKLNL</sequence>
<protein>
    <submittedName>
        <fullName evidence="2">Uncharacterized protein</fullName>
    </submittedName>
</protein>